<protein>
    <submittedName>
        <fullName evidence="3">YHS domain-containing (Seleno)protein</fullName>
    </submittedName>
</protein>
<evidence type="ECO:0000256" key="1">
    <source>
        <dbReference type="SAM" id="SignalP"/>
    </source>
</evidence>
<feature type="signal peptide" evidence="1">
    <location>
        <begin position="1"/>
        <end position="21"/>
    </location>
</feature>
<keyword evidence="1" id="KW-0732">Signal</keyword>
<feature type="domain" description="YHS" evidence="2">
    <location>
        <begin position="42"/>
        <end position="88"/>
    </location>
</feature>
<feature type="chain" id="PRO_5045888412" evidence="1">
    <location>
        <begin position="22"/>
        <end position="152"/>
    </location>
</feature>
<dbReference type="RefSeq" id="WP_068143986.1">
    <property type="nucleotide sequence ID" value="NZ_JBHSCR010000014.1"/>
</dbReference>
<evidence type="ECO:0000259" key="2">
    <source>
        <dbReference type="Pfam" id="PF04945"/>
    </source>
</evidence>
<keyword evidence="4" id="KW-1185">Reference proteome</keyword>
<sequence>MKRIIPLLAAIIFVTARPAWAGEDPIYTGIFNNRAAGGYDVVSYFTDGTAEKGSKKYQTDYMGAEWRFTSEDHLNAFLAEPTKYAPQYGGYCAWAMARGYTAKGDPEQWRIVDGKLYLNYDASVKAKWEADIPGFITKADVNYPKLVDLEEN</sequence>
<reference evidence="4" key="1">
    <citation type="journal article" date="2019" name="Int. J. Syst. Evol. Microbiol.">
        <title>The Global Catalogue of Microorganisms (GCM) 10K type strain sequencing project: providing services to taxonomists for standard genome sequencing and annotation.</title>
        <authorList>
            <consortium name="The Broad Institute Genomics Platform"/>
            <consortium name="The Broad Institute Genome Sequencing Center for Infectious Disease"/>
            <person name="Wu L."/>
            <person name="Ma J."/>
        </authorList>
    </citation>
    <scope>NUCLEOTIDE SEQUENCE [LARGE SCALE GENOMIC DNA]</scope>
    <source>
        <strain evidence="4">CGMCC 1.15304</strain>
    </source>
</reference>
<dbReference type="EMBL" id="JBHSCR010000014">
    <property type="protein sequence ID" value="MFC4349136.1"/>
    <property type="molecule type" value="Genomic_DNA"/>
</dbReference>
<evidence type="ECO:0000313" key="4">
    <source>
        <dbReference type="Proteomes" id="UP001595776"/>
    </source>
</evidence>
<dbReference type="InterPro" id="IPR007029">
    <property type="entry name" value="YHS_dom"/>
</dbReference>
<proteinExistence type="predicted"/>
<accession>A0ABV8UE59</accession>
<dbReference type="Pfam" id="PF04945">
    <property type="entry name" value="YHS"/>
    <property type="match status" value="1"/>
</dbReference>
<gene>
    <name evidence="3" type="ORF">ACFO5Q_14875</name>
</gene>
<organism evidence="3 4">
    <name type="scientific">Kordiimonas lipolytica</name>
    <dbReference type="NCBI Taxonomy" id="1662421"/>
    <lineage>
        <taxon>Bacteria</taxon>
        <taxon>Pseudomonadati</taxon>
        <taxon>Pseudomonadota</taxon>
        <taxon>Alphaproteobacteria</taxon>
        <taxon>Kordiimonadales</taxon>
        <taxon>Kordiimonadaceae</taxon>
        <taxon>Kordiimonas</taxon>
    </lineage>
</organism>
<dbReference type="NCBIfam" id="NF041384">
    <property type="entry name" value="YHS_seleno_dom"/>
    <property type="match status" value="1"/>
</dbReference>
<comment type="caution">
    <text evidence="3">The sequence shown here is derived from an EMBL/GenBank/DDBJ whole genome shotgun (WGS) entry which is preliminary data.</text>
</comment>
<dbReference type="Proteomes" id="UP001595776">
    <property type="component" value="Unassembled WGS sequence"/>
</dbReference>
<name>A0ABV8UE59_9PROT</name>
<evidence type="ECO:0000313" key="3">
    <source>
        <dbReference type="EMBL" id="MFC4349136.1"/>
    </source>
</evidence>